<accession>H2ZDM9</accession>
<dbReference type="InterPro" id="IPR033031">
    <property type="entry name" value="Scc2/Nipped-B"/>
</dbReference>
<dbReference type="GO" id="GO:1990414">
    <property type="term" value="P:replication-born double-strand break repair via sister chromatid exchange"/>
    <property type="evidence" value="ECO:0007669"/>
    <property type="project" value="TreeGrafter"/>
</dbReference>
<name>H2ZDM9_CIOSA</name>
<reference evidence="2" key="1">
    <citation type="submission" date="2003-08" db="EMBL/GenBank/DDBJ databases">
        <authorList>
            <person name="Birren B."/>
            <person name="Nusbaum C."/>
            <person name="Abebe A."/>
            <person name="Abouelleil A."/>
            <person name="Adekoya E."/>
            <person name="Ait-zahra M."/>
            <person name="Allen N."/>
            <person name="Allen T."/>
            <person name="An P."/>
            <person name="Anderson M."/>
            <person name="Anderson S."/>
            <person name="Arachchi H."/>
            <person name="Armbruster J."/>
            <person name="Bachantsang P."/>
            <person name="Baldwin J."/>
            <person name="Barry A."/>
            <person name="Bayul T."/>
            <person name="Blitshsteyn B."/>
            <person name="Bloom T."/>
            <person name="Blye J."/>
            <person name="Boguslavskiy L."/>
            <person name="Borowsky M."/>
            <person name="Boukhgalter B."/>
            <person name="Brunache A."/>
            <person name="Butler J."/>
            <person name="Calixte N."/>
            <person name="Calvo S."/>
            <person name="Camarata J."/>
            <person name="Campo K."/>
            <person name="Chang J."/>
            <person name="Cheshatsang Y."/>
            <person name="Citroen M."/>
            <person name="Collymore A."/>
            <person name="Considine T."/>
            <person name="Cook A."/>
            <person name="Cooke P."/>
            <person name="Corum B."/>
            <person name="Cuomo C."/>
            <person name="David R."/>
            <person name="Dawoe T."/>
            <person name="Degray S."/>
            <person name="Dodge S."/>
            <person name="Dooley K."/>
            <person name="Dorje P."/>
            <person name="Dorjee K."/>
            <person name="Dorris L."/>
            <person name="Duffey N."/>
            <person name="Dupes A."/>
            <person name="Elkins T."/>
            <person name="Engels R."/>
            <person name="Erickson J."/>
            <person name="Farina A."/>
            <person name="Faro S."/>
            <person name="Ferreira P."/>
            <person name="Fischer H."/>
            <person name="Fitzgerald M."/>
            <person name="Foley K."/>
            <person name="Gage D."/>
            <person name="Galagan J."/>
            <person name="Gearin G."/>
            <person name="Gnerre S."/>
            <person name="Gnirke A."/>
            <person name="Goyette A."/>
            <person name="Graham J."/>
            <person name="Grandbois E."/>
            <person name="Gyaltsen K."/>
            <person name="Hafez N."/>
            <person name="Hagopian D."/>
            <person name="Hagos B."/>
            <person name="Hall J."/>
            <person name="Hatcher B."/>
            <person name="Heller A."/>
            <person name="Higgins H."/>
            <person name="Honan T."/>
            <person name="Horn A."/>
            <person name="Houde N."/>
            <person name="Hughes L."/>
            <person name="Hulme W."/>
            <person name="Husby E."/>
            <person name="Iliev I."/>
            <person name="Jaffe D."/>
            <person name="Jones C."/>
            <person name="Kamal M."/>
            <person name="Kamat A."/>
            <person name="Kamvysselis M."/>
            <person name="Karlsson E."/>
            <person name="Kells C."/>
            <person name="Kieu A."/>
            <person name="Kisner P."/>
            <person name="Kodira C."/>
            <person name="Kulbokas E."/>
            <person name="Labutti K."/>
            <person name="Lama D."/>
            <person name="Landers T."/>
            <person name="Leger J."/>
            <person name="Levine S."/>
            <person name="Lewis D."/>
            <person name="Lewis T."/>
            <person name="Lindblad-toh K."/>
            <person name="Liu X."/>
            <person name="Lokyitsang T."/>
            <person name="Lokyitsang Y."/>
            <person name="Lucien O."/>
            <person name="Lui A."/>
            <person name="Ma L.J."/>
            <person name="Mabbitt R."/>
            <person name="Macdonald J."/>
            <person name="Maclean C."/>
            <person name="Major J."/>
            <person name="Manning J."/>
            <person name="Marabella R."/>
            <person name="Maru K."/>
            <person name="Matthews C."/>
            <person name="Mauceli E."/>
            <person name="Mccarthy M."/>
            <person name="Mcdonough S."/>
            <person name="Mcghee T."/>
            <person name="Meldrim J."/>
            <person name="Meneus L."/>
            <person name="Mesirov J."/>
            <person name="Mihalev A."/>
            <person name="Mihova T."/>
            <person name="Mikkelsen T."/>
            <person name="Mlenga V."/>
            <person name="Moru K."/>
            <person name="Mozes J."/>
            <person name="Mulrain L."/>
            <person name="Munson G."/>
            <person name="Naylor J."/>
            <person name="Newes C."/>
            <person name="Nguyen C."/>
            <person name="Nguyen N."/>
            <person name="Nguyen T."/>
            <person name="Nicol R."/>
            <person name="Nielsen C."/>
            <person name="Nizzari M."/>
            <person name="Norbu C."/>
            <person name="Norbu N."/>
            <person name="O'donnell P."/>
            <person name="Okoawo O."/>
            <person name="O'leary S."/>
            <person name="Omotosho B."/>
            <person name="O'neill K."/>
            <person name="Osman S."/>
            <person name="Parker S."/>
            <person name="Perrin D."/>
            <person name="Phunkhang P."/>
            <person name="Piqani B."/>
            <person name="Purcell S."/>
            <person name="Rachupka T."/>
            <person name="Ramasamy U."/>
            <person name="Rameau R."/>
            <person name="Ray V."/>
            <person name="Raymond C."/>
            <person name="Retta R."/>
            <person name="Richardson S."/>
            <person name="Rise C."/>
            <person name="Rodriguez J."/>
            <person name="Rogers J."/>
            <person name="Rogov P."/>
            <person name="Rutman M."/>
            <person name="Schupbach R."/>
            <person name="Seaman C."/>
            <person name="Settipalli S."/>
            <person name="Sharpe T."/>
            <person name="Sheridan J."/>
            <person name="Sherpa N."/>
            <person name="Shi J."/>
            <person name="Smirnov S."/>
            <person name="Smith C."/>
            <person name="Sougnez C."/>
            <person name="Spencer B."/>
            <person name="Stalker J."/>
            <person name="Stange-thomann N."/>
            <person name="Stavropoulos S."/>
            <person name="Stetson K."/>
            <person name="Stone C."/>
            <person name="Stone S."/>
            <person name="Stubbs M."/>
            <person name="Talamas J."/>
            <person name="Tchuinga P."/>
            <person name="Tenzing P."/>
            <person name="Tesfaye S."/>
            <person name="Theodore J."/>
            <person name="Thoulutsang Y."/>
            <person name="Topham K."/>
            <person name="Towey S."/>
            <person name="Tsamla T."/>
            <person name="Tsomo N."/>
            <person name="Vallee D."/>
            <person name="Vassiliev H."/>
            <person name="Venkataraman V."/>
            <person name="Vinson J."/>
            <person name="Vo A."/>
            <person name="Wade C."/>
            <person name="Wang S."/>
            <person name="Wangchuk T."/>
            <person name="Wangdi T."/>
            <person name="Whittaker C."/>
            <person name="Wilkinson J."/>
            <person name="Wu Y."/>
            <person name="Wyman D."/>
            <person name="Yadav S."/>
            <person name="Yang S."/>
            <person name="Yang X."/>
            <person name="Yeager S."/>
            <person name="Yee E."/>
            <person name="Young G."/>
            <person name="Zainoun J."/>
            <person name="Zembeck L."/>
            <person name="Zimmer A."/>
            <person name="Zody M."/>
            <person name="Lander E."/>
        </authorList>
    </citation>
    <scope>NUCLEOTIDE SEQUENCE [LARGE SCALE GENOMIC DNA]</scope>
</reference>
<dbReference type="InterPro" id="IPR026003">
    <property type="entry name" value="Cohesin_HEAT"/>
</dbReference>
<evidence type="ECO:0008006" key="3">
    <source>
        <dbReference type="Google" id="ProtNLM"/>
    </source>
</evidence>
<dbReference type="HOGENOM" id="CLU_916859_0_0_1"/>
<reference evidence="1" key="2">
    <citation type="submission" date="2025-08" db="UniProtKB">
        <authorList>
            <consortium name="Ensembl"/>
        </authorList>
    </citation>
    <scope>IDENTIFICATION</scope>
</reference>
<evidence type="ECO:0000313" key="1">
    <source>
        <dbReference type="Ensembl" id="ENSCSAVP00000015695.1"/>
    </source>
</evidence>
<evidence type="ECO:0000313" key="2">
    <source>
        <dbReference type="Proteomes" id="UP000007875"/>
    </source>
</evidence>
<dbReference type="PANTHER" id="PTHR21704:SF18">
    <property type="entry name" value="NIPPED-B-LIKE PROTEIN"/>
    <property type="match status" value="1"/>
</dbReference>
<dbReference type="AlphaFoldDB" id="H2ZDM9"/>
<proteinExistence type="predicted"/>
<dbReference type="GeneTree" id="ENSGT00390000010427"/>
<dbReference type="GO" id="GO:0140588">
    <property type="term" value="P:chromatin looping"/>
    <property type="evidence" value="ECO:0007669"/>
    <property type="project" value="InterPro"/>
</dbReference>
<keyword evidence="2" id="KW-1185">Reference proteome</keyword>
<reference evidence="1" key="3">
    <citation type="submission" date="2025-09" db="UniProtKB">
        <authorList>
            <consortium name="Ensembl"/>
        </authorList>
    </citation>
    <scope>IDENTIFICATION</scope>
</reference>
<dbReference type="GO" id="GO:0003682">
    <property type="term" value="F:chromatin binding"/>
    <property type="evidence" value="ECO:0007669"/>
    <property type="project" value="TreeGrafter"/>
</dbReference>
<dbReference type="Proteomes" id="UP000007875">
    <property type="component" value="Unassembled WGS sequence"/>
</dbReference>
<dbReference type="PANTHER" id="PTHR21704">
    <property type="entry name" value="NIPPED-B-LIKE PROTEIN DELANGIN SCC2-RELATED"/>
    <property type="match status" value="1"/>
</dbReference>
<dbReference type="GO" id="GO:0071169">
    <property type="term" value="P:establishment of protein localization to chromatin"/>
    <property type="evidence" value="ECO:0007669"/>
    <property type="project" value="TreeGrafter"/>
</dbReference>
<sequence length="304" mass="34064">NEFPHRCASKSDETDYRPLFENFIHDLLATVNKPEWPASEMLLSVLGRLLVHTFSTKSTEMSLRVASLDYLGVVAAKLRRDAVTSNTDVATSEDTELDESKLIERLECLLLAYLRRHSPADPSLMFAHNFYIGQWLRDASVEFQQVQQQENVDIDTQTIAAQTCQAKKGSVLNLMTTSAVAAALLSQKMSTRGLTVEDAMLLSRHLASTRQFSRAFDCYLSYILRVREESAVALRTRAIKCLAEVVAVDPSIMSRTDIAKGVRQSLVDSSTSVREAAIDLVGRFILLKPELVPHYYDMLSARIM</sequence>
<organism evidence="1 2">
    <name type="scientific">Ciona savignyi</name>
    <name type="common">Pacific transparent sea squirt</name>
    <dbReference type="NCBI Taxonomy" id="51511"/>
    <lineage>
        <taxon>Eukaryota</taxon>
        <taxon>Metazoa</taxon>
        <taxon>Chordata</taxon>
        <taxon>Tunicata</taxon>
        <taxon>Ascidiacea</taxon>
        <taxon>Phlebobranchia</taxon>
        <taxon>Cionidae</taxon>
        <taxon>Ciona</taxon>
    </lineage>
</organism>
<dbReference type="GO" id="GO:0010468">
    <property type="term" value="P:regulation of gene expression"/>
    <property type="evidence" value="ECO:0007669"/>
    <property type="project" value="InterPro"/>
</dbReference>
<dbReference type="GO" id="GO:0090694">
    <property type="term" value="C:Scc2-Scc4 cohesin loading complex"/>
    <property type="evidence" value="ECO:0007669"/>
    <property type="project" value="TreeGrafter"/>
</dbReference>
<dbReference type="GO" id="GO:0034087">
    <property type="term" value="P:establishment of mitotic sister chromatid cohesion"/>
    <property type="evidence" value="ECO:0007669"/>
    <property type="project" value="TreeGrafter"/>
</dbReference>
<dbReference type="GO" id="GO:0061775">
    <property type="term" value="F:cohesin loader activity"/>
    <property type="evidence" value="ECO:0007669"/>
    <property type="project" value="InterPro"/>
</dbReference>
<dbReference type="Pfam" id="PF12765">
    <property type="entry name" value="Cohesin_HEAT"/>
    <property type="match status" value="1"/>
</dbReference>
<protein>
    <recommendedName>
        <fullName evidence="3">Nipped-B protein</fullName>
    </recommendedName>
</protein>
<dbReference type="Ensembl" id="ENSCSAVT00000015874.1">
    <property type="protein sequence ID" value="ENSCSAVP00000015695.1"/>
    <property type="gene ID" value="ENSCSAVG00000009219.1"/>
</dbReference>
<dbReference type="InterPro" id="IPR016024">
    <property type="entry name" value="ARM-type_fold"/>
</dbReference>
<dbReference type="SUPFAM" id="SSF48371">
    <property type="entry name" value="ARM repeat"/>
    <property type="match status" value="1"/>
</dbReference>